<organism evidence="1 4">
    <name type="scientific">Pseudoduganella umbonata</name>
    <dbReference type="NCBI Taxonomy" id="864828"/>
    <lineage>
        <taxon>Bacteria</taxon>
        <taxon>Pseudomonadati</taxon>
        <taxon>Pseudomonadota</taxon>
        <taxon>Betaproteobacteria</taxon>
        <taxon>Burkholderiales</taxon>
        <taxon>Oxalobacteraceae</taxon>
        <taxon>Telluria group</taxon>
        <taxon>Pseudoduganella</taxon>
    </lineage>
</organism>
<dbReference type="EMBL" id="JACHXS010000015">
    <property type="protein sequence ID" value="MBB3224989.1"/>
    <property type="molecule type" value="Genomic_DNA"/>
</dbReference>
<evidence type="ECO:0000313" key="2">
    <source>
        <dbReference type="EMBL" id="QCP09256.1"/>
    </source>
</evidence>
<evidence type="ECO:0000313" key="1">
    <source>
        <dbReference type="EMBL" id="MBB3224989.1"/>
    </source>
</evidence>
<dbReference type="AlphaFoldDB" id="A0A4P8HK69"/>
<dbReference type="Proteomes" id="UP000298763">
    <property type="component" value="Chromosome"/>
</dbReference>
<keyword evidence="3" id="KW-1185">Reference proteome</keyword>
<dbReference type="OrthoDB" id="6057907at2"/>
<evidence type="ECO:0000313" key="3">
    <source>
        <dbReference type="Proteomes" id="UP000298763"/>
    </source>
</evidence>
<reference evidence="1 4" key="2">
    <citation type="submission" date="2020-08" db="EMBL/GenBank/DDBJ databases">
        <title>Genomic Encyclopedia of Type Strains, Phase III (KMG-III): the genomes of soil and plant-associated and newly described type strains.</title>
        <authorList>
            <person name="Whitman W."/>
        </authorList>
    </citation>
    <scope>NUCLEOTIDE SEQUENCE [LARGE SCALE GENOMIC DNA]</scope>
    <source>
        <strain evidence="1 4">CECT 7753</strain>
    </source>
</reference>
<name>A0A4P8HK69_9BURK</name>
<protein>
    <submittedName>
        <fullName evidence="1">Uncharacterized protein</fullName>
    </submittedName>
</protein>
<gene>
    <name evidence="2" type="ORF">FCL38_01505</name>
    <name evidence="1" type="ORF">FHS02_005859</name>
</gene>
<dbReference type="RefSeq" id="WP_137312145.1">
    <property type="nucleotide sequence ID" value="NZ_CP040017.1"/>
</dbReference>
<sequence>MHPLSCGISARAGCLSAVALALTLTLTLSLMLMLMLAPGLALASPAGNVPHLACEAEYGGAARRVEVMPVAGPYLATAVTVEPFRFKALMVGDARTILYIKLYTYYDTPQGVRLLQVSRYVSPALPTDRRSRDVTGRVRLYEPILGRQFTYICWLSNGPRPGR</sequence>
<evidence type="ECO:0000313" key="4">
    <source>
        <dbReference type="Proteomes" id="UP000584325"/>
    </source>
</evidence>
<dbReference type="Proteomes" id="UP000584325">
    <property type="component" value="Unassembled WGS sequence"/>
</dbReference>
<accession>A0A4P8HK69</accession>
<dbReference type="EMBL" id="CP040017">
    <property type="protein sequence ID" value="QCP09256.1"/>
    <property type="molecule type" value="Genomic_DNA"/>
</dbReference>
<reference evidence="2 3" key="1">
    <citation type="submission" date="2019-05" db="EMBL/GenBank/DDBJ databases">
        <title>Draft Genome Sequences of Six Type Strains of the Genus Massilia.</title>
        <authorList>
            <person name="Miess H."/>
            <person name="Frediansyhah A."/>
            <person name="Gross H."/>
        </authorList>
    </citation>
    <scope>NUCLEOTIDE SEQUENCE [LARGE SCALE GENOMIC DNA]</scope>
    <source>
        <strain evidence="2 3">DSMZ 26121</strain>
    </source>
</reference>
<proteinExistence type="predicted"/>